<dbReference type="Pfam" id="PF06585">
    <property type="entry name" value="JHBP"/>
    <property type="match status" value="1"/>
</dbReference>
<evidence type="ECO:0000256" key="1">
    <source>
        <dbReference type="SAM" id="SignalP"/>
    </source>
</evidence>
<gene>
    <name evidence="3 4" type="primary">LOC112047302</name>
</gene>
<evidence type="ECO:0000313" key="3">
    <source>
        <dbReference type="RefSeq" id="XP_023940150.2"/>
    </source>
</evidence>
<dbReference type="SMART" id="SM00700">
    <property type="entry name" value="JHBP"/>
    <property type="match status" value="1"/>
</dbReference>
<dbReference type="PANTHER" id="PTHR11008">
    <property type="entry name" value="PROTEIN TAKEOUT-LIKE PROTEIN"/>
    <property type="match status" value="1"/>
</dbReference>
<dbReference type="RefSeq" id="XP_023940150.2">
    <property type="nucleotide sequence ID" value="XM_024084382.2"/>
</dbReference>
<keyword evidence="1" id="KW-0732">Signal</keyword>
<evidence type="ECO:0000313" key="2">
    <source>
        <dbReference type="Proteomes" id="UP001652582"/>
    </source>
</evidence>
<dbReference type="InterPro" id="IPR038606">
    <property type="entry name" value="To_sf"/>
</dbReference>
<dbReference type="RefSeq" id="XP_052747493.1">
    <property type="nucleotide sequence ID" value="XM_052891533.1"/>
</dbReference>
<dbReference type="AlphaFoldDB" id="A0A6J1MX49"/>
<feature type="signal peptide" evidence="1">
    <location>
        <begin position="1"/>
        <end position="21"/>
    </location>
</feature>
<dbReference type="GeneID" id="112047302"/>
<protein>
    <submittedName>
        <fullName evidence="3 4">Uncharacterized protein LOC112047302 isoform X1</fullName>
    </submittedName>
</protein>
<organism evidence="2 3">
    <name type="scientific">Bicyclus anynana</name>
    <name type="common">Squinting bush brown butterfly</name>
    <dbReference type="NCBI Taxonomy" id="110368"/>
    <lineage>
        <taxon>Eukaryota</taxon>
        <taxon>Metazoa</taxon>
        <taxon>Ecdysozoa</taxon>
        <taxon>Arthropoda</taxon>
        <taxon>Hexapoda</taxon>
        <taxon>Insecta</taxon>
        <taxon>Pterygota</taxon>
        <taxon>Neoptera</taxon>
        <taxon>Endopterygota</taxon>
        <taxon>Lepidoptera</taxon>
        <taxon>Glossata</taxon>
        <taxon>Ditrysia</taxon>
        <taxon>Papilionoidea</taxon>
        <taxon>Nymphalidae</taxon>
        <taxon>Satyrinae</taxon>
        <taxon>Satyrini</taxon>
        <taxon>Mycalesina</taxon>
        <taxon>Bicyclus</taxon>
    </lineage>
</organism>
<proteinExistence type="predicted"/>
<reference evidence="3 4" key="1">
    <citation type="submission" date="2025-05" db="UniProtKB">
        <authorList>
            <consortium name="RefSeq"/>
        </authorList>
    </citation>
    <scope>IDENTIFICATION</scope>
</reference>
<keyword evidence="2" id="KW-1185">Reference proteome</keyword>
<dbReference type="Proteomes" id="UP001652582">
    <property type="component" value="Chromosome 4"/>
</dbReference>
<dbReference type="OrthoDB" id="7193000at2759"/>
<sequence>MAGCRDYLVGILICCLIGAKAELDINDLLSGNEIDLGPNDFTVNIGSLPQSKPQMTADDAKASYNVRKLLEDLRDSSSTGLYGIPPLDPYTHSKFPTLPISVPYVSGTVDVTDVKLTGLSGIKIAVLEVHLDSVRADLTFTVPLLKGEVNFNAELLLGGLFSMSIEGTLRAELKNIMVECSIGGHLNTSSSEPFYTLSALQAHYHADHMKVSIEGLDIDEDIVEAIESYKSNINLGDLTKTVDSYVSNQVLSQINEIIQKFSAEQVKTYLLDI</sequence>
<feature type="chain" id="PRO_5045019320" evidence="1">
    <location>
        <begin position="22"/>
        <end position="273"/>
    </location>
</feature>
<accession>A0A6J1MX49</accession>
<dbReference type="GO" id="GO:0005615">
    <property type="term" value="C:extracellular space"/>
    <property type="evidence" value="ECO:0007669"/>
    <property type="project" value="TreeGrafter"/>
</dbReference>
<dbReference type="PANTHER" id="PTHR11008:SF29">
    <property type="entry name" value="IP17226P"/>
    <property type="match status" value="1"/>
</dbReference>
<dbReference type="KEGG" id="bany:112047302"/>
<name>A0A6J1MX49_BICAN</name>
<evidence type="ECO:0000313" key="4">
    <source>
        <dbReference type="RefSeq" id="XP_052747493.1"/>
    </source>
</evidence>
<dbReference type="InterPro" id="IPR010562">
    <property type="entry name" value="Haemolymph_juvenile_hormone-bd"/>
</dbReference>
<dbReference type="Gene3D" id="3.15.10.30">
    <property type="entry name" value="Haemolymph juvenile hormone binding protein"/>
    <property type="match status" value="1"/>
</dbReference>